<dbReference type="PANTHER" id="PTHR11505">
    <property type="entry name" value="L1 TRANSPOSABLE ELEMENT-RELATED"/>
    <property type="match status" value="1"/>
</dbReference>
<name>A0AAV7NF31_PLEWA</name>
<organism evidence="3 4">
    <name type="scientific">Pleurodeles waltl</name>
    <name type="common">Iberian ribbed newt</name>
    <dbReference type="NCBI Taxonomy" id="8319"/>
    <lineage>
        <taxon>Eukaryota</taxon>
        <taxon>Metazoa</taxon>
        <taxon>Chordata</taxon>
        <taxon>Craniata</taxon>
        <taxon>Vertebrata</taxon>
        <taxon>Euteleostomi</taxon>
        <taxon>Amphibia</taxon>
        <taxon>Batrachia</taxon>
        <taxon>Caudata</taxon>
        <taxon>Salamandroidea</taxon>
        <taxon>Salamandridae</taxon>
        <taxon>Pleurodelinae</taxon>
        <taxon>Pleurodeles</taxon>
    </lineage>
</organism>
<keyword evidence="4" id="KW-1185">Reference proteome</keyword>
<comment type="caution">
    <text evidence="3">The sequence shown here is derived from an EMBL/GenBank/DDBJ whole genome shotgun (WGS) entry which is preliminary data.</text>
</comment>
<proteinExistence type="predicted"/>
<feature type="region of interest" description="Disordered" evidence="2">
    <location>
        <begin position="84"/>
        <end position="217"/>
    </location>
</feature>
<feature type="region of interest" description="Disordered" evidence="2">
    <location>
        <begin position="24"/>
        <end position="44"/>
    </location>
</feature>
<evidence type="ECO:0000256" key="2">
    <source>
        <dbReference type="SAM" id="MobiDB-lite"/>
    </source>
</evidence>
<evidence type="ECO:0000313" key="4">
    <source>
        <dbReference type="Proteomes" id="UP001066276"/>
    </source>
</evidence>
<feature type="coiled-coil region" evidence="1">
    <location>
        <begin position="388"/>
        <end position="443"/>
    </location>
</feature>
<sequence length="591" mass="65505">MPRTPRACSTACCGRFTAFWRLSQGLQPREQAPEGAARGGERGARSRTALLLLSSERDPRRFLAVAVGVWGVWDTRMALKLNRTPRSLRARQNQDPGGTRKDKKLPGPGSKEHSSLYVKGGLQKTTDMEKDVRNSVPTMFTSMMRIKQISTEKAARDPQSSVPGADGGQSRDYQHQPRKQRGGCGPPPPVGSEKLLEQEPKEPNQRPQESNPEKCEVQSRALSSKLCLQQAEGLAKHSMTCETIPPAAAQRGKEEKSANIDQGPFDTVESFFSLSDQSRDSDLEEEIPLTDSDIESSSAASIWVSNYSTCRRKSAGQIDVRGISGAKPRRDPLMPREEDGEMQWDYTATQQAFLKRDSACNTLVPPSTGGPVEPPSLDLIYRTMVQNHEQAQRESRKMKAANRQLQLSIKKVGKSCQDIGVRIATMETRTEELETEVRAATVQTTTQGQQISDIQLKLEDVENRQRRNNLRILGIAEDLEGQDTRAFINCLNAWNPRWRPGFPAERHCRSSPSPDYTRLPLTRESRGCHGHLTPAARLAAGALRLSGGSPKDCSRESKHRRAPQEEVSAAPAPEPRSFSSRPSAIPAVSWR</sequence>
<gene>
    <name evidence="3" type="ORF">NDU88_002880</name>
</gene>
<dbReference type="Proteomes" id="UP001066276">
    <property type="component" value="Chromosome 8"/>
</dbReference>
<dbReference type="EMBL" id="JANPWB010000012">
    <property type="protein sequence ID" value="KAJ1114645.1"/>
    <property type="molecule type" value="Genomic_DNA"/>
</dbReference>
<protein>
    <submittedName>
        <fullName evidence="3">Uncharacterized protein</fullName>
    </submittedName>
</protein>
<evidence type="ECO:0000313" key="3">
    <source>
        <dbReference type="EMBL" id="KAJ1114645.1"/>
    </source>
</evidence>
<evidence type="ECO:0000256" key="1">
    <source>
        <dbReference type="SAM" id="Coils"/>
    </source>
</evidence>
<accession>A0AAV7NF31</accession>
<dbReference type="InterPro" id="IPR004244">
    <property type="entry name" value="Transposase_22"/>
</dbReference>
<feature type="compositionally biased region" description="Basic and acidic residues" evidence="2">
    <location>
        <begin position="194"/>
        <end position="204"/>
    </location>
</feature>
<feature type="region of interest" description="Disordered" evidence="2">
    <location>
        <begin position="545"/>
        <end position="591"/>
    </location>
</feature>
<reference evidence="3" key="1">
    <citation type="journal article" date="2022" name="bioRxiv">
        <title>Sequencing and chromosome-scale assembly of the giantPleurodeles waltlgenome.</title>
        <authorList>
            <person name="Brown T."/>
            <person name="Elewa A."/>
            <person name="Iarovenko S."/>
            <person name="Subramanian E."/>
            <person name="Araus A.J."/>
            <person name="Petzold A."/>
            <person name="Susuki M."/>
            <person name="Suzuki K.-i.T."/>
            <person name="Hayashi T."/>
            <person name="Toyoda A."/>
            <person name="Oliveira C."/>
            <person name="Osipova E."/>
            <person name="Leigh N.D."/>
            <person name="Simon A."/>
            <person name="Yun M.H."/>
        </authorList>
    </citation>
    <scope>NUCLEOTIDE SEQUENCE</scope>
    <source>
        <strain evidence="3">20211129_DDA</strain>
        <tissue evidence="3">Liver</tissue>
    </source>
</reference>
<dbReference type="AlphaFoldDB" id="A0AAV7NF31"/>
<keyword evidence="1" id="KW-0175">Coiled coil</keyword>